<sequence>HWEQLANIYDQLESFDEATSMVEGCYTNLADHFQTLDWLLLQLDQAKHRFNELYSDTEAPEYKWLAGAADVAWAKCNKYYN</sequence>
<feature type="non-terminal residue" evidence="1">
    <location>
        <position position="1"/>
    </location>
</feature>
<keyword evidence="2" id="KW-1185">Reference proteome</keyword>
<evidence type="ECO:0000313" key="2">
    <source>
        <dbReference type="Proteomes" id="UP000244855"/>
    </source>
</evidence>
<protein>
    <submittedName>
        <fullName evidence="1">Uncharacterized protein</fullName>
    </submittedName>
</protein>
<organism evidence="1 2">
    <name type="scientific">Periconia macrospinosa</name>
    <dbReference type="NCBI Taxonomy" id="97972"/>
    <lineage>
        <taxon>Eukaryota</taxon>
        <taxon>Fungi</taxon>
        <taxon>Dikarya</taxon>
        <taxon>Ascomycota</taxon>
        <taxon>Pezizomycotina</taxon>
        <taxon>Dothideomycetes</taxon>
        <taxon>Pleosporomycetidae</taxon>
        <taxon>Pleosporales</taxon>
        <taxon>Massarineae</taxon>
        <taxon>Periconiaceae</taxon>
        <taxon>Periconia</taxon>
    </lineage>
</organism>
<gene>
    <name evidence="1" type="ORF">DM02DRAFT_499490</name>
</gene>
<dbReference type="Proteomes" id="UP000244855">
    <property type="component" value="Unassembled WGS sequence"/>
</dbReference>
<name>A0A2V1CWJ3_9PLEO</name>
<dbReference type="AlphaFoldDB" id="A0A2V1CWJ3"/>
<dbReference type="OrthoDB" id="3699836at2759"/>
<evidence type="ECO:0000313" key="1">
    <source>
        <dbReference type="EMBL" id="PVH90086.1"/>
    </source>
</evidence>
<proteinExistence type="predicted"/>
<feature type="non-terminal residue" evidence="1">
    <location>
        <position position="81"/>
    </location>
</feature>
<dbReference type="EMBL" id="KZ806738">
    <property type="protein sequence ID" value="PVH90086.1"/>
    <property type="molecule type" value="Genomic_DNA"/>
</dbReference>
<accession>A0A2V1CWJ3</accession>
<reference evidence="1 2" key="1">
    <citation type="journal article" date="2018" name="Sci. Rep.">
        <title>Comparative genomics provides insights into the lifestyle and reveals functional heterogeneity of dark septate endophytic fungi.</title>
        <authorList>
            <person name="Knapp D.G."/>
            <person name="Nemeth J.B."/>
            <person name="Barry K."/>
            <person name="Hainaut M."/>
            <person name="Henrissat B."/>
            <person name="Johnson J."/>
            <person name="Kuo A."/>
            <person name="Lim J.H.P."/>
            <person name="Lipzen A."/>
            <person name="Nolan M."/>
            <person name="Ohm R.A."/>
            <person name="Tamas L."/>
            <person name="Grigoriev I.V."/>
            <person name="Spatafora J.W."/>
            <person name="Nagy L.G."/>
            <person name="Kovacs G.M."/>
        </authorList>
    </citation>
    <scope>NUCLEOTIDE SEQUENCE [LARGE SCALE GENOMIC DNA]</scope>
    <source>
        <strain evidence="1 2">DSE2036</strain>
    </source>
</reference>